<comment type="caution">
    <text evidence="1">The sequence shown here is derived from an EMBL/GenBank/DDBJ whole genome shotgun (WGS) entry which is preliminary data.</text>
</comment>
<gene>
    <name evidence="1" type="ORF">SDC9_135370</name>
</gene>
<accession>A0A645DGV4</accession>
<evidence type="ECO:0000313" key="1">
    <source>
        <dbReference type="EMBL" id="MPM88268.1"/>
    </source>
</evidence>
<protein>
    <submittedName>
        <fullName evidence="1">Uncharacterized protein</fullName>
    </submittedName>
</protein>
<sequence>MARHRATRGFKLPYLFHQGCVRLQFAIHIQIRRKLLDQTCGLDDLIHVFMLGASFGGEGKHGYLGIHPA</sequence>
<reference evidence="1" key="1">
    <citation type="submission" date="2019-08" db="EMBL/GenBank/DDBJ databases">
        <authorList>
            <person name="Kucharzyk K."/>
            <person name="Murdoch R.W."/>
            <person name="Higgins S."/>
            <person name="Loffler F."/>
        </authorList>
    </citation>
    <scope>NUCLEOTIDE SEQUENCE</scope>
</reference>
<proteinExistence type="predicted"/>
<organism evidence="1">
    <name type="scientific">bioreactor metagenome</name>
    <dbReference type="NCBI Taxonomy" id="1076179"/>
    <lineage>
        <taxon>unclassified sequences</taxon>
        <taxon>metagenomes</taxon>
        <taxon>ecological metagenomes</taxon>
    </lineage>
</organism>
<dbReference type="AlphaFoldDB" id="A0A645DGV4"/>
<dbReference type="EMBL" id="VSSQ01035918">
    <property type="protein sequence ID" value="MPM88268.1"/>
    <property type="molecule type" value="Genomic_DNA"/>
</dbReference>
<name>A0A645DGV4_9ZZZZ</name>